<accession>A0A812IQU3</accession>
<reference evidence="1" key="1">
    <citation type="submission" date="2021-02" db="EMBL/GenBank/DDBJ databases">
        <authorList>
            <person name="Dougan E. K."/>
            <person name="Rhodes N."/>
            <person name="Thang M."/>
            <person name="Chan C."/>
        </authorList>
    </citation>
    <scope>NUCLEOTIDE SEQUENCE</scope>
</reference>
<dbReference type="AlphaFoldDB" id="A0A812IQU3"/>
<dbReference type="OrthoDB" id="199820at2759"/>
<dbReference type="Proteomes" id="UP000649617">
    <property type="component" value="Unassembled WGS sequence"/>
</dbReference>
<proteinExistence type="predicted"/>
<evidence type="ECO:0000313" key="2">
    <source>
        <dbReference type="Proteomes" id="UP000649617"/>
    </source>
</evidence>
<comment type="caution">
    <text evidence="1">The sequence shown here is derived from an EMBL/GenBank/DDBJ whole genome shotgun (WGS) entry which is preliminary data.</text>
</comment>
<name>A0A812IQU3_SYMPI</name>
<gene>
    <name evidence="1" type="ORF">SPIL2461_LOCUS497</name>
</gene>
<sequence>LVQRAKLYLAKNQYGITAPDMLAEDFQFVGQVIGPLDKATFIRQLGAFDLLVAFPDVK</sequence>
<keyword evidence="2" id="KW-1185">Reference proteome</keyword>
<protein>
    <submittedName>
        <fullName evidence="1">Uncharacterized protein</fullName>
    </submittedName>
</protein>
<feature type="non-terminal residue" evidence="1">
    <location>
        <position position="1"/>
    </location>
</feature>
<organism evidence="1 2">
    <name type="scientific">Symbiodinium pilosum</name>
    <name type="common">Dinoflagellate</name>
    <dbReference type="NCBI Taxonomy" id="2952"/>
    <lineage>
        <taxon>Eukaryota</taxon>
        <taxon>Sar</taxon>
        <taxon>Alveolata</taxon>
        <taxon>Dinophyceae</taxon>
        <taxon>Suessiales</taxon>
        <taxon>Symbiodiniaceae</taxon>
        <taxon>Symbiodinium</taxon>
    </lineage>
</organism>
<feature type="non-terminal residue" evidence="1">
    <location>
        <position position="58"/>
    </location>
</feature>
<dbReference type="EMBL" id="CAJNIZ010000372">
    <property type="protein sequence ID" value="CAE7160502.1"/>
    <property type="molecule type" value="Genomic_DNA"/>
</dbReference>
<evidence type="ECO:0000313" key="1">
    <source>
        <dbReference type="EMBL" id="CAE7160502.1"/>
    </source>
</evidence>